<sequence>MLQFLLYEAVLQIVNKAILINVKATANHTQIIPKSHLQHVFR</sequence>
<name>H1LFB2_9LACO</name>
<dbReference type="Proteomes" id="UP000005025">
    <property type="component" value="Unassembled WGS sequence"/>
</dbReference>
<dbReference type="AlphaFoldDB" id="H1LFB2"/>
<comment type="caution">
    <text evidence="1">The sequence shown here is derived from an EMBL/GenBank/DDBJ whole genome shotgun (WGS) entry which is preliminary data.</text>
</comment>
<organism evidence="1 2">
    <name type="scientific">Lentilactobacillus kisonensis F0435</name>
    <dbReference type="NCBI Taxonomy" id="797516"/>
    <lineage>
        <taxon>Bacteria</taxon>
        <taxon>Bacillati</taxon>
        <taxon>Bacillota</taxon>
        <taxon>Bacilli</taxon>
        <taxon>Lactobacillales</taxon>
        <taxon>Lactobacillaceae</taxon>
        <taxon>Lentilactobacillus</taxon>
    </lineage>
</organism>
<dbReference type="HOGENOM" id="CLU_3253227_0_0_9"/>
<protein>
    <submittedName>
        <fullName evidence="1">Uncharacterized protein</fullName>
    </submittedName>
</protein>
<dbReference type="EMBL" id="AGRJ01000125">
    <property type="protein sequence ID" value="EHO51862.1"/>
    <property type="molecule type" value="Genomic_DNA"/>
</dbReference>
<gene>
    <name evidence="1" type="ORF">HMPREF9104_01288</name>
</gene>
<evidence type="ECO:0000313" key="2">
    <source>
        <dbReference type="Proteomes" id="UP000005025"/>
    </source>
</evidence>
<reference evidence="1 2" key="1">
    <citation type="submission" date="2011-09" db="EMBL/GenBank/DDBJ databases">
        <authorList>
            <person name="Weinstock G."/>
            <person name="Sodergren E."/>
            <person name="Clifton S."/>
            <person name="Fulton L."/>
            <person name="Fulton B."/>
            <person name="Courtney L."/>
            <person name="Fronick C."/>
            <person name="Harrison M."/>
            <person name="Strong C."/>
            <person name="Farmer C."/>
            <person name="Delahaunty K."/>
            <person name="Markovic C."/>
            <person name="Hall O."/>
            <person name="Minx P."/>
            <person name="Tomlinson C."/>
            <person name="Mitreva M."/>
            <person name="Hou S."/>
            <person name="Chen J."/>
            <person name="Wollam A."/>
            <person name="Pepin K.H."/>
            <person name="Johnson M."/>
            <person name="Bhonagiri V."/>
            <person name="Zhang X."/>
            <person name="Suruliraj S."/>
            <person name="Warren W."/>
            <person name="Chinwalla A."/>
            <person name="Mardis E.R."/>
            <person name="Wilson R.K."/>
        </authorList>
    </citation>
    <scope>NUCLEOTIDE SEQUENCE [LARGE SCALE GENOMIC DNA]</scope>
    <source>
        <strain evidence="1 2">F0435</strain>
    </source>
</reference>
<accession>H1LFB2</accession>
<evidence type="ECO:0000313" key="1">
    <source>
        <dbReference type="EMBL" id="EHO51862.1"/>
    </source>
</evidence>
<proteinExistence type="predicted"/>
<dbReference type="STRING" id="797516.HMPREF9104_01288"/>